<evidence type="ECO:0000259" key="6">
    <source>
        <dbReference type="Pfam" id="PF13407"/>
    </source>
</evidence>
<comment type="subcellular location">
    <subcellularLocation>
        <location evidence="1">Cell envelope</location>
    </subcellularLocation>
</comment>
<evidence type="ECO:0000256" key="5">
    <source>
        <dbReference type="SAM" id="SignalP"/>
    </source>
</evidence>
<evidence type="ECO:0000256" key="1">
    <source>
        <dbReference type="ARBA" id="ARBA00004196"/>
    </source>
</evidence>
<dbReference type="Proteomes" id="UP000316184">
    <property type="component" value="Unassembled WGS sequence"/>
</dbReference>
<dbReference type="RefSeq" id="WP_145739615.1">
    <property type="nucleotide sequence ID" value="NZ_VIWX01000002.1"/>
</dbReference>
<comment type="caution">
    <text evidence="7">The sequence shown here is derived from an EMBL/GenBank/DDBJ whole genome shotgun (WGS) entry which is preliminary data.</text>
</comment>
<dbReference type="PANTHER" id="PTHR46847:SF1">
    <property type="entry name" value="D-ALLOSE-BINDING PERIPLASMIC PROTEIN-RELATED"/>
    <property type="match status" value="1"/>
</dbReference>
<proteinExistence type="inferred from homology"/>
<dbReference type="Gene3D" id="3.40.50.2300">
    <property type="match status" value="2"/>
</dbReference>
<keyword evidence="3 5" id="KW-0732">Signal</keyword>
<evidence type="ECO:0000256" key="3">
    <source>
        <dbReference type="ARBA" id="ARBA00022729"/>
    </source>
</evidence>
<dbReference type="GO" id="GO:0030313">
    <property type="term" value="C:cell envelope"/>
    <property type="evidence" value="ECO:0007669"/>
    <property type="project" value="UniProtKB-SubCell"/>
</dbReference>
<evidence type="ECO:0000313" key="8">
    <source>
        <dbReference type="Proteomes" id="UP000316184"/>
    </source>
</evidence>
<feature type="region of interest" description="Disordered" evidence="4">
    <location>
        <begin position="315"/>
        <end position="335"/>
    </location>
</feature>
<evidence type="ECO:0000313" key="7">
    <source>
        <dbReference type="EMBL" id="TWF96137.1"/>
    </source>
</evidence>
<dbReference type="Pfam" id="PF13407">
    <property type="entry name" value="Peripla_BP_4"/>
    <property type="match status" value="1"/>
</dbReference>
<dbReference type="GO" id="GO:0030246">
    <property type="term" value="F:carbohydrate binding"/>
    <property type="evidence" value="ECO:0007669"/>
    <property type="project" value="UniProtKB-ARBA"/>
</dbReference>
<dbReference type="PROSITE" id="PS51257">
    <property type="entry name" value="PROKAR_LIPOPROTEIN"/>
    <property type="match status" value="1"/>
</dbReference>
<dbReference type="InterPro" id="IPR028082">
    <property type="entry name" value="Peripla_BP_I"/>
</dbReference>
<evidence type="ECO:0000256" key="2">
    <source>
        <dbReference type="ARBA" id="ARBA00007639"/>
    </source>
</evidence>
<evidence type="ECO:0000256" key="4">
    <source>
        <dbReference type="SAM" id="MobiDB-lite"/>
    </source>
</evidence>
<name>A0A561U9V2_9PSEU</name>
<dbReference type="PANTHER" id="PTHR46847">
    <property type="entry name" value="D-ALLOSE-BINDING PERIPLASMIC PROTEIN-RELATED"/>
    <property type="match status" value="1"/>
</dbReference>
<dbReference type="OrthoDB" id="4827464at2"/>
<keyword evidence="8" id="KW-1185">Reference proteome</keyword>
<comment type="similarity">
    <text evidence="2">Belongs to the bacterial solute-binding protein 2 family.</text>
</comment>
<accession>A0A561U9V2</accession>
<feature type="signal peptide" evidence="5">
    <location>
        <begin position="1"/>
        <end position="22"/>
    </location>
</feature>
<dbReference type="EMBL" id="VIWX01000002">
    <property type="protein sequence ID" value="TWF96137.1"/>
    <property type="molecule type" value="Genomic_DNA"/>
</dbReference>
<dbReference type="InterPro" id="IPR025997">
    <property type="entry name" value="SBP_2_dom"/>
</dbReference>
<protein>
    <submittedName>
        <fullName evidence="7">Fructose transport system substrate-binding protein</fullName>
    </submittedName>
</protein>
<organism evidence="7 8">
    <name type="scientific">Saccharopolyspora dendranthemae</name>
    <dbReference type="NCBI Taxonomy" id="1181886"/>
    <lineage>
        <taxon>Bacteria</taxon>
        <taxon>Bacillati</taxon>
        <taxon>Actinomycetota</taxon>
        <taxon>Actinomycetes</taxon>
        <taxon>Pseudonocardiales</taxon>
        <taxon>Pseudonocardiaceae</taxon>
        <taxon>Saccharopolyspora</taxon>
    </lineage>
</organism>
<reference evidence="7 8" key="1">
    <citation type="submission" date="2019-06" db="EMBL/GenBank/DDBJ databases">
        <title>Sequencing the genomes of 1000 actinobacteria strains.</title>
        <authorList>
            <person name="Klenk H.-P."/>
        </authorList>
    </citation>
    <scope>NUCLEOTIDE SEQUENCE [LARGE SCALE GENOMIC DNA]</scope>
    <source>
        <strain evidence="7 8">DSM 46699</strain>
    </source>
</reference>
<feature type="chain" id="PRO_5022091530" evidence="5">
    <location>
        <begin position="23"/>
        <end position="335"/>
    </location>
</feature>
<feature type="domain" description="Periplasmic binding protein" evidence="6">
    <location>
        <begin position="39"/>
        <end position="295"/>
    </location>
</feature>
<dbReference type="SUPFAM" id="SSF53822">
    <property type="entry name" value="Periplasmic binding protein-like I"/>
    <property type="match status" value="1"/>
</dbReference>
<dbReference type="AlphaFoldDB" id="A0A561U9V2"/>
<sequence>MFARALGVVLAGLALVATGCSAEREWGGGAAPAGGAAKIGLITKTDTNPYFVGLRTEAEAAASAKNAEILSLAGQFDGDNDGQVRAIENFIQQGVSTILITPNSSSGVTDALARAEQAGILVIALDTPTEPAEAAEATFATDNFEAGRLQGAYAKAALGGQAPKVLMVDGTAGVSVSTLRHAGFLAGMGLADGAPEIRGTTNANGDQNLAQQGAENLLARSNDINTVYTMNEPTARGVHAALQPRGLADQVVMASIDGGCEGVAAVRSGQIRATIMQFPAKMAQLGVDAAVEHARTGTKPGGFQDTGSVVITDQPMPGIPSQSVAWGEQHCWGDR</sequence>
<gene>
    <name evidence="7" type="ORF">FHU35_121138</name>
</gene>